<dbReference type="UniPathway" id="UPA00078">
    <property type="reaction ID" value="UER00161"/>
</dbReference>
<dbReference type="HAMAP" id="MF_00336">
    <property type="entry name" value="BioD"/>
    <property type="match status" value="1"/>
</dbReference>
<dbReference type="PANTHER" id="PTHR43210:SF5">
    <property type="entry name" value="DETHIOBIOTIN SYNTHETASE"/>
    <property type="match status" value="1"/>
</dbReference>
<dbReference type="EMBL" id="LCTK01000029">
    <property type="protein sequence ID" value="KKZ58376.1"/>
    <property type="molecule type" value="Genomic_DNA"/>
</dbReference>
<keyword evidence="5 8" id="KW-0093">Biotin biosynthesis</keyword>
<dbReference type="InterPro" id="IPR004472">
    <property type="entry name" value="DTB_synth_BioD"/>
</dbReference>
<comment type="caution">
    <text evidence="8">Lacks conserved residue(s) required for the propagation of feature annotation.</text>
</comment>
<dbReference type="SUPFAM" id="SSF52540">
    <property type="entry name" value="P-loop containing nucleoside triphosphate hydrolases"/>
    <property type="match status" value="1"/>
</dbReference>
<organism evidence="9 10">
    <name type="scientific">Haemophilus haemolyticus</name>
    <dbReference type="NCBI Taxonomy" id="726"/>
    <lineage>
        <taxon>Bacteria</taxon>
        <taxon>Pseudomonadati</taxon>
        <taxon>Pseudomonadota</taxon>
        <taxon>Gammaproteobacteria</taxon>
        <taxon>Pasteurellales</taxon>
        <taxon>Pasteurellaceae</taxon>
        <taxon>Haemophilus</taxon>
    </lineage>
</organism>
<dbReference type="GO" id="GO:0000287">
    <property type="term" value="F:magnesium ion binding"/>
    <property type="evidence" value="ECO:0007669"/>
    <property type="project" value="UniProtKB-UniRule"/>
</dbReference>
<keyword evidence="3 8" id="KW-0479">Metal-binding</keyword>
<comment type="pathway">
    <text evidence="8">Cofactor biosynthesis; biotin biosynthesis; biotin from 7,8-diaminononanoate: step 1/2.</text>
</comment>
<dbReference type="FunFam" id="3.40.50.300:FF:000292">
    <property type="entry name" value="ATP-dependent dethiobiotin synthetase BioD"/>
    <property type="match status" value="1"/>
</dbReference>
<keyword evidence="6 8" id="KW-0067">ATP-binding</keyword>
<comment type="caution">
    <text evidence="9">The sequence shown here is derived from an EMBL/GenBank/DDBJ whole genome shotgun (WGS) entry which is preliminary data.</text>
</comment>
<evidence type="ECO:0000313" key="10">
    <source>
        <dbReference type="Proteomes" id="UP000034750"/>
    </source>
</evidence>
<evidence type="ECO:0000256" key="5">
    <source>
        <dbReference type="ARBA" id="ARBA00022756"/>
    </source>
</evidence>
<evidence type="ECO:0000256" key="1">
    <source>
        <dbReference type="ARBA" id="ARBA00022490"/>
    </source>
</evidence>
<keyword evidence="1 8" id="KW-0963">Cytoplasm</keyword>
<evidence type="ECO:0000256" key="8">
    <source>
        <dbReference type="HAMAP-Rule" id="MF_00336"/>
    </source>
</evidence>
<reference evidence="9 10" key="1">
    <citation type="submission" date="2015-05" db="EMBL/GenBank/DDBJ databases">
        <title>Comparative analyses of the lipooligosaccharides from nottypeable Haemophilus influenzae and Haemophilus haemolyticus.</title>
        <authorList>
            <person name="Post D.M.B."/>
            <person name="Ketterer M.R."/>
            <person name="Coffin J.E."/>
            <person name="Reinders L.M."/>
            <person name="Munson R.S.Jr."/>
            <person name="Bair T.B."/>
            <person name="Murphy T.F."/>
            <person name="Foster E."/>
            <person name="Gibson B.W."/>
            <person name="Apicella M.A."/>
        </authorList>
    </citation>
    <scope>NUCLEOTIDE SEQUENCE [LARGE SCALE GENOMIC DNA]</scope>
    <source>
        <strain evidence="9 10">11P18</strain>
    </source>
</reference>
<feature type="binding site" evidence="8">
    <location>
        <position position="16"/>
    </location>
    <ligand>
        <name>Mg(2+)</name>
        <dbReference type="ChEBI" id="CHEBI:18420"/>
    </ligand>
</feature>
<feature type="binding site" evidence="8">
    <location>
        <begin position="184"/>
        <end position="185"/>
    </location>
    <ligand>
        <name>ATP</name>
        <dbReference type="ChEBI" id="CHEBI:30616"/>
    </ligand>
</feature>
<comment type="subcellular location">
    <subcellularLocation>
        <location evidence="8">Cytoplasm</location>
    </subcellularLocation>
</comment>
<comment type="catalytic activity">
    <reaction evidence="8">
        <text>(7R,8S)-7,8-diammoniononanoate + CO2 + ATP = (4R,5S)-dethiobiotin + ADP + phosphate + 3 H(+)</text>
        <dbReference type="Rhea" id="RHEA:15805"/>
        <dbReference type="ChEBI" id="CHEBI:15378"/>
        <dbReference type="ChEBI" id="CHEBI:16526"/>
        <dbReference type="ChEBI" id="CHEBI:30616"/>
        <dbReference type="ChEBI" id="CHEBI:43474"/>
        <dbReference type="ChEBI" id="CHEBI:149469"/>
        <dbReference type="ChEBI" id="CHEBI:149473"/>
        <dbReference type="ChEBI" id="CHEBI:456216"/>
        <dbReference type="EC" id="6.3.3.3"/>
    </reaction>
</comment>
<evidence type="ECO:0000256" key="6">
    <source>
        <dbReference type="ARBA" id="ARBA00022840"/>
    </source>
</evidence>
<dbReference type="AlphaFoldDB" id="A0A0M3G8A1"/>
<dbReference type="PIRSF" id="PIRSF006755">
    <property type="entry name" value="DTB_synth"/>
    <property type="match status" value="1"/>
</dbReference>
<feature type="binding site" evidence="8">
    <location>
        <begin position="12"/>
        <end position="17"/>
    </location>
    <ligand>
        <name>ATP</name>
        <dbReference type="ChEBI" id="CHEBI:30616"/>
    </ligand>
</feature>
<dbReference type="PATRIC" id="fig|726.54.peg.1191"/>
<dbReference type="PANTHER" id="PTHR43210">
    <property type="entry name" value="DETHIOBIOTIN SYNTHETASE"/>
    <property type="match status" value="1"/>
</dbReference>
<feature type="binding site" evidence="8">
    <location>
        <position position="66"/>
    </location>
    <ligand>
        <name>ATP</name>
        <dbReference type="ChEBI" id="CHEBI:30616"/>
    </ligand>
</feature>
<protein>
    <recommendedName>
        <fullName evidence="8">ATP-dependent dethiobiotin synthetase BioD</fullName>
        <ecNumber evidence="8">6.3.3.3</ecNumber>
    </recommendedName>
    <alternativeName>
        <fullName evidence="8">DTB synthetase</fullName>
        <shortName evidence="8">DTBS</shortName>
    </alternativeName>
    <alternativeName>
        <fullName evidence="8">Dethiobiotin synthase</fullName>
    </alternativeName>
</protein>
<feature type="binding site" evidence="8">
    <location>
        <position position="66"/>
    </location>
    <ligand>
        <name>Mg(2+)</name>
        <dbReference type="ChEBI" id="CHEBI:18420"/>
    </ligand>
</feature>
<dbReference type="GO" id="GO:0005829">
    <property type="term" value="C:cytosol"/>
    <property type="evidence" value="ECO:0007669"/>
    <property type="project" value="TreeGrafter"/>
</dbReference>
<comment type="subunit">
    <text evidence="8">Homodimer.</text>
</comment>
<dbReference type="RefSeq" id="WP_046953273.1">
    <property type="nucleotide sequence ID" value="NZ_CP031238.1"/>
</dbReference>
<evidence type="ECO:0000313" key="9">
    <source>
        <dbReference type="EMBL" id="KKZ58376.1"/>
    </source>
</evidence>
<dbReference type="GO" id="GO:0042803">
    <property type="term" value="F:protein homodimerization activity"/>
    <property type="evidence" value="ECO:0007669"/>
    <property type="project" value="UniProtKB-ARBA"/>
</dbReference>
<name>A0A0M3G8A1_HAEHA</name>
<feature type="binding site" evidence="8">
    <location>
        <position position="124"/>
    </location>
    <ligand>
        <name>Mg(2+)</name>
        <dbReference type="ChEBI" id="CHEBI:18420"/>
    </ligand>
</feature>
<feature type="binding site" evidence="8">
    <location>
        <position position="220"/>
    </location>
    <ligand>
        <name>ATP</name>
        <dbReference type="ChEBI" id="CHEBI:30616"/>
    </ligand>
</feature>
<feature type="active site" evidence="8">
    <location>
        <position position="37"/>
    </location>
</feature>
<evidence type="ECO:0000256" key="7">
    <source>
        <dbReference type="ARBA" id="ARBA00022842"/>
    </source>
</evidence>
<dbReference type="Gene3D" id="3.40.50.300">
    <property type="entry name" value="P-loop containing nucleotide triphosphate hydrolases"/>
    <property type="match status" value="1"/>
</dbReference>
<keyword evidence="4 8" id="KW-0547">Nucleotide-binding</keyword>
<evidence type="ECO:0000256" key="2">
    <source>
        <dbReference type="ARBA" id="ARBA00022598"/>
    </source>
</evidence>
<dbReference type="Proteomes" id="UP000034750">
    <property type="component" value="Unassembled WGS sequence"/>
</dbReference>
<dbReference type="Pfam" id="PF13500">
    <property type="entry name" value="AAA_26"/>
    <property type="match status" value="1"/>
</dbReference>
<comment type="cofactor">
    <cofactor evidence="8">
        <name>Mg(2+)</name>
        <dbReference type="ChEBI" id="CHEBI:18420"/>
    </cofactor>
</comment>
<accession>A0A0M3G8A1</accession>
<dbReference type="GO" id="GO:0009102">
    <property type="term" value="P:biotin biosynthetic process"/>
    <property type="evidence" value="ECO:0007669"/>
    <property type="project" value="UniProtKB-UniRule"/>
</dbReference>
<evidence type="ECO:0000256" key="3">
    <source>
        <dbReference type="ARBA" id="ARBA00022723"/>
    </source>
</evidence>
<dbReference type="CDD" id="cd03109">
    <property type="entry name" value="DTBS"/>
    <property type="match status" value="1"/>
</dbReference>
<gene>
    <name evidence="8" type="primary">bioD</name>
    <name evidence="9" type="ORF">AAX18_05980</name>
</gene>
<dbReference type="EC" id="6.3.3.3" evidence="8"/>
<dbReference type="GO" id="GO:0005524">
    <property type="term" value="F:ATP binding"/>
    <property type="evidence" value="ECO:0007669"/>
    <property type="project" value="UniProtKB-UniRule"/>
</dbReference>
<comment type="function">
    <text evidence="8">Catalyzes a mechanistically unusual reaction, the ATP-dependent insertion of CO2 between the N7 and N8 nitrogen atoms of 7,8-diaminopelargonic acid (DAPA, also called 7,8-diammoniononanoate) to form a ureido ring.</text>
</comment>
<dbReference type="InterPro" id="IPR027417">
    <property type="entry name" value="P-loop_NTPase"/>
</dbReference>
<sequence>MSSFFVAGTDTNVGKTTATRAIIQALQKQGVQVVGYKPIACCGEESIYPAMQEENTSDYDNLANSDVLTLMDSTKENVSYKDINSYTFSHSAPMLTQDRTRIKLDKINHDLTRLNQNYQSVVVEGSFGLMTPMAEGKSFADWVAQRKMPVVLVVGIKDGCVNHALLTVQAIQQLGVPLLGWIANRVNPLLSHYAEIVDLLVEHIDAPLLGKIPYLHKPEEQELGHYLTDIDRLMYMQTELVK</sequence>
<evidence type="ECO:0000256" key="4">
    <source>
        <dbReference type="ARBA" id="ARBA00022741"/>
    </source>
</evidence>
<keyword evidence="7 8" id="KW-0460">Magnesium</keyword>
<dbReference type="NCBIfam" id="TIGR00347">
    <property type="entry name" value="bioD"/>
    <property type="match status" value="1"/>
</dbReference>
<keyword evidence="2 8" id="KW-0436">Ligase</keyword>
<comment type="similarity">
    <text evidence="8">Belongs to the dethiobiotin synthetase family.</text>
</comment>
<dbReference type="GO" id="GO:0004141">
    <property type="term" value="F:dethiobiotin synthase activity"/>
    <property type="evidence" value="ECO:0007669"/>
    <property type="project" value="UniProtKB-UniRule"/>
</dbReference>
<feature type="binding site" evidence="8">
    <location>
        <begin position="213"/>
        <end position="215"/>
    </location>
    <ligand>
        <name>ATP</name>
        <dbReference type="ChEBI" id="CHEBI:30616"/>
    </ligand>
</feature>
<proteinExistence type="inferred from homology"/>